<dbReference type="InterPro" id="IPR029471">
    <property type="entry name" value="HNH_5"/>
</dbReference>
<feature type="domain" description="HNH endonuclease 5" evidence="1">
    <location>
        <begin position="4"/>
        <end position="55"/>
    </location>
</feature>
<sequence>MAKCILCQTAEVGHGTKPEHVLNDALGGRRKTRWAICSACNGKLGSTVDKAVAEQVKPIRNMFSMASGNGEPAPTIRVTSGDMTFDVLGDGRLRLVTSKPFNDTLAPDGTFSLQITGRSEDDIARSFAHAAAKRGMTVEELISKIAKVTGVVQDLPPGSVGHQISFGGLDCSRMMMKSALVLWCTAVGNDELHKGCYDDARHFALNGDYKGEVALTTMDDRYVEGHAALAEAFGPLFNYIAVASDTNGRVKAYFGLYNLYALCLTLAPSGGIAEQKAVLVSNPLDPGRWSDDIGPNMSIDAAWMDAPHWSEDHSGYLDKLNKMGAFHQQFSRERMIKIEVEDRWRELRPDGLEVGSPEGHSFIGELSHAISHNVLGLPRSKPFTIDNLMQIVRRKGEN</sequence>
<reference evidence="2 3" key="1">
    <citation type="submission" date="2018-12" db="EMBL/GenBank/DDBJ databases">
        <authorList>
            <person name="Grouzdev D.S."/>
            <person name="Krutkina M.S."/>
        </authorList>
    </citation>
    <scope>NUCLEOTIDE SEQUENCE [LARGE SCALE GENOMIC DNA]</scope>
    <source>
        <strain evidence="2 3">RmlP026</strain>
    </source>
</reference>
<proteinExistence type="predicted"/>
<evidence type="ECO:0000313" key="2">
    <source>
        <dbReference type="EMBL" id="RYC33888.1"/>
    </source>
</evidence>
<protein>
    <recommendedName>
        <fullName evidence="1">HNH endonuclease 5 domain-containing protein</fullName>
    </recommendedName>
</protein>
<organism evidence="2 3">
    <name type="scientific">Lichenibacterium minor</name>
    <dbReference type="NCBI Taxonomy" id="2316528"/>
    <lineage>
        <taxon>Bacteria</taxon>
        <taxon>Pseudomonadati</taxon>
        <taxon>Pseudomonadota</taxon>
        <taxon>Alphaproteobacteria</taxon>
        <taxon>Hyphomicrobiales</taxon>
        <taxon>Lichenihabitantaceae</taxon>
        <taxon>Lichenibacterium</taxon>
    </lineage>
</organism>
<dbReference type="Pfam" id="PF14279">
    <property type="entry name" value="HNH_5"/>
    <property type="match status" value="1"/>
</dbReference>
<evidence type="ECO:0000313" key="3">
    <source>
        <dbReference type="Proteomes" id="UP000290759"/>
    </source>
</evidence>
<dbReference type="Proteomes" id="UP000290759">
    <property type="component" value="Unassembled WGS sequence"/>
</dbReference>
<reference evidence="2 3" key="2">
    <citation type="submission" date="2019-02" db="EMBL/GenBank/DDBJ databases">
        <title>'Lichenibacterium ramalinii' gen. nov. sp. nov., 'Lichenibacterium minor' gen. nov. sp. nov.</title>
        <authorList>
            <person name="Pankratov T."/>
        </authorList>
    </citation>
    <scope>NUCLEOTIDE SEQUENCE [LARGE SCALE GENOMIC DNA]</scope>
    <source>
        <strain evidence="2 3">RmlP026</strain>
    </source>
</reference>
<dbReference type="EMBL" id="QYBB01000001">
    <property type="protein sequence ID" value="RYC33888.1"/>
    <property type="molecule type" value="Genomic_DNA"/>
</dbReference>
<keyword evidence="3" id="KW-1185">Reference proteome</keyword>
<gene>
    <name evidence="2" type="ORF">D3273_01150</name>
</gene>
<dbReference type="OrthoDB" id="674231at2"/>
<accession>A0A4Q2UCR3</accession>
<dbReference type="AlphaFoldDB" id="A0A4Q2UCR3"/>
<dbReference type="RefSeq" id="WP_129222747.1">
    <property type="nucleotide sequence ID" value="NZ_QYBB01000001.1"/>
</dbReference>
<evidence type="ECO:0000259" key="1">
    <source>
        <dbReference type="Pfam" id="PF14279"/>
    </source>
</evidence>
<comment type="caution">
    <text evidence="2">The sequence shown here is derived from an EMBL/GenBank/DDBJ whole genome shotgun (WGS) entry which is preliminary data.</text>
</comment>
<name>A0A4Q2UCR3_9HYPH</name>